<proteinExistence type="predicted"/>
<reference evidence="2 3" key="1">
    <citation type="submission" date="2023-07" db="EMBL/GenBank/DDBJ databases">
        <title>Sequencing the genomes of 1000 actinobacteria strains.</title>
        <authorList>
            <person name="Klenk H.-P."/>
        </authorList>
    </citation>
    <scope>NUCLEOTIDE SEQUENCE [LARGE SCALE GENOMIC DNA]</scope>
    <source>
        <strain evidence="2 3">DSM 45805</strain>
    </source>
</reference>
<dbReference type="Proteomes" id="UP001229651">
    <property type="component" value="Unassembled WGS sequence"/>
</dbReference>
<comment type="caution">
    <text evidence="2">The sequence shown here is derived from an EMBL/GenBank/DDBJ whole genome shotgun (WGS) entry which is preliminary data.</text>
</comment>
<dbReference type="PANTHER" id="PTHR38479:SF2">
    <property type="entry name" value="WINGED HELIX DNA-BINDING DOMAIN-CONTAINING PROTEIN"/>
    <property type="match status" value="1"/>
</dbReference>
<evidence type="ECO:0000313" key="2">
    <source>
        <dbReference type="EMBL" id="MDQ0382035.1"/>
    </source>
</evidence>
<gene>
    <name evidence="2" type="ORF">FB470_006029</name>
</gene>
<evidence type="ECO:0000313" key="3">
    <source>
        <dbReference type="Proteomes" id="UP001229651"/>
    </source>
</evidence>
<protein>
    <recommendedName>
        <fullName evidence="4">Winged helix DNA-binding domain-containing protein</fullName>
    </recommendedName>
</protein>
<organism evidence="2 3">
    <name type="scientific">Amycolatopsis thermophila</name>
    <dbReference type="NCBI Taxonomy" id="206084"/>
    <lineage>
        <taxon>Bacteria</taxon>
        <taxon>Bacillati</taxon>
        <taxon>Actinomycetota</taxon>
        <taxon>Actinomycetes</taxon>
        <taxon>Pseudonocardiales</taxon>
        <taxon>Pseudonocardiaceae</taxon>
        <taxon>Amycolatopsis</taxon>
    </lineage>
</organism>
<feature type="compositionally biased region" description="Low complexity" evidence="1">
    <location>
        <begin position="202"/>
        <end position="212"/>
    </location>
</feature>
<sequence>MSVSWSAICAWRLHRHFLDTATATPAEVTAAMCGAHAQVLAAAEVSVALRTGGTAAQVRGALWDEHALVKTFGPRGSVHLLPTRDLPLWTGALAAVPHRSAMPRGVGLSPDQAEESVGAIADALAGAELTVDELTGAIVARVGAWAGDPVMPAFRTFWPRWRQITAHAAHRGALCFGPNRGRQVTYPARGGGCPASSPPTRTPRSTPFSPGTCTPTDPLRRRSSPAG</sequence>
<dbReference type="InterPro" id="IPR009351">
    <property type="entry name" value="AlkZ-like"/>
</dbReference>
<dbReference type="EMBL" id="JAUSUT010000001">
    <property type="protein sequence ID" value="MDQ0382035.1"/>
    <property type="molecule type" value="Genomic_DNA"/>
</dbReference>
<accession>A0ABU0F384</accession>
<name>A0ABU0F384_9PSEU</name>
<keyword evidence="3" id="KW-1185">Reference proteome</keyword>
<feature type="region of interest" description="Disordered" evidence="1">
    <location>
        <begin position="187"/>
        <end position="227"/>
    </location>
</feature>
<evidence type="ECO:0008006" key="4">
    <source>
        <dbReference type="Google" id="ProtNLM"/>
    </source>
</evidence>
<dbReference type="PANTHER" id="PTHR38479">
    <property type="entry name" value="LMO0824 PROTEIN"/>
    <property type="match status" value="1"/>
</dbReference>
<dbReference type="Pfam" id="PF06224">
    <property type="entry name" value="AlkZ-like"/>
    <property type="match status" value="1"/>
</dbReference>
<evidence type="ECO:0000256" key="1">
    <source>
        <dbReference type="SAM" id="MobiDB-lite"/>
    </source>
</evidence>